<gene>
    <name evidence="2" type="ORF">S01H1_38827</name>
</gene>
<reference evidence="2" key="1">
    <citation type="journal article" date="2014" name="Front. Microbiol.">
        <title>High frequency of phylogenetically diverse reductive dehalogenase-homologous genes in deep subseafloor sedimentary metagenomes.</title>
        <authorList>
            <person name="Kawai M."/>
            <person name="Futagami T."/>
            <person name="Toyoda A."/>
            <person name="Takaki Y."/>
            <person name="Nishi S."/>
            <person name="Hori S."/>
            <person name="Arai W."/>
            <person name="Tsubouchi T."/>
            <person name="Morono Y."/>
            <person name="Uchiyama I."/>
            <person name="Ito T."/>
            <person name="Fujiyama A."/>
            <person name="Inagaki F."/>
            <person name="Takami H."/>
        </authorList>
    </citation>
    <scope>NUCLEOTIDE SEQUENCE</scope>
    <source>
        <strain evidence="2">Expedition CK06-06</strain>
    </source>
</reference>
<sequence length="268" mass="30629">RVPIFKDPLEDVHTAALPIAGCAWIDTSEGTVLIDTLLYPRVAEKVMERIKGKIKYIIYTHGHFDHVSGTQAFMKDNPEVIASKYLSDRLDRYEMLGPYRARISAMQFNIPESARPVRKIVRPTKTFIGDMTFKLGNKTFELHTARAETDDVCWVHIPELKAVFIGDLIIGNQFPNIGNPWKPTRYALDWAKELERIRTLEPEHIFCNGAGTHFKGGKAKAALDANIEVIRSLHDQVVEYINQDMHITEMIHAVKIPDHLRKSPYLRT</sequence>
<dbReference type="AlphaFoldDB" id="X0V9Z3"/>
<protein>
    <recommendedName>
        <fullName evidence="1">Metallo-beta-lactamase domain-containing protein</fullName>
    </recommendedName>
</protein>
<dbReference type="Gene3D" id="3.60.15.10">
    <property type="entry name" value="Ribonuclease Z/Hydroxyacylglutathione hydrolase-like"/>
    <property type="match status" value="1"/>
</dbReference>
<feature type="domain" description="Metallo-beta-lactamase" evidence="1">
    <location>
        <begin position="19"/>
        <end position="209"/>
    </location>
</feature>
<evidence type="ECO:0000313" key="2">
    <source>
        <dbReference type="EMBL" id="GAG08162.1"/>
    </source>
</evidence>
<dbReference type="EMBL" id="BARS01024461">
    <property type="protein sequence ID" value="GAG08162.1"/>
    <property type="molecule type" value="Genomic_DNA"/>
</dbReference>
<dbReference type="InterPro" id="IPR052195">
    <property type="entry name" value="Bact_Alkyl/Aryl-Sulfatase"/>
</dbReference>
<dbReference type="PANTHER" id="PTHR43223:SF2">
    <property type="entry name" value="METALLO-BETA-LACTAMASE DOMAIN-CONTAINING PROTEIN"/>
    <property type="match status" value="1"/>
</dbReference>
<dbReference type="InterPro" id="IPR036866">
    <property type="entry name" value="RibonucZ/Hydroxyglut_hydro"/>
</dbReference>
<evidence type="ECO:0000259" key="1">
    <source>
        <dbReference type="SMART" id="SM00849"/>
    </source>
</evidence>
<comment type="caution">
    <text evidence="2">The sequence shown here is derived from an EMBL/GenBank/DDBJ whole genome shotgun (WGS) entry which is preliminary data.</text>
</comment>
<proteinExistence type="predicted"/>
<accession>X0V9Z3</accession>
<feature type="non-terminal residue" evidence="2">
    <location>
        <position position="1"/>
    </location>
</feature>
<dbReference type="InterPro" id="IPR001279">
    <property type="entry name" value="Metallo-B-lactamas"/>
</dbReference>
<feature type="non-terminal residue" evidence="2">
    <location>
        <position position="268"/>
    </location>
</feature>
<organism evidence="2">
    <name type="scientific">marine sediment metagenome</name>
    <dbReference type="NCBI Taxonomy" id="412755"/>
    <lineage>
        <taxon>unclassified sequences</taxon>
        <taxon>metagenomes</taxon>
        <taxon>ecological metagenomes</taxon>
    </lineage>
</organism>
<dbReference type="Pfam" id="PF00753">
    <property type="entry name" value="Lactamase_B"/>
    <property type="match status" value="1"/>
</dbReference>
<dbReference type="SUPFAM" id="SSF56281">
    <property type="entry name" value="Metallo-hydrolase/oxidoreductase"/>
    <property type="match status" value="1"/>
</dbReference>
<name>X0V9Z3_9ZZZZ</name>
<dbReference type="PANTHER" id="PTHR43223">
    <property type="entry name" value="ALKYL/ARYL-SULFATASE"/>
    <property type="match status" value="1"/>
</dbReference>
<dbReference type="SMART" id="SM00849">
    <property type="entry name" value="Lactamase_B"/>
    <property type="match status" value="1"/>
</dbReference>